<name>A0ABR2UDN8_9PEZI</name>
<evidence type="ECO:0000313" key="2">
    <source>
        <dbReference type="Proteomes" id="UP001408356"/>
    </source>
</evidence>
<reference evidence="1 2" key="1">
    <citation type="journal article" date="2024" name="J. Plant Pathol.">
        <title>Sequence and assembly of the genome of Seiridium unicorne, isolate CBS 538.82, causal agent of cypress canker disease.</title>
        <authorList>
            <person name="Scali E."/>
            <person name="Rocca G.D."/>
            <person name="Danti R."/>
            <person name="Garbelotto M."/>
            <person name="Barberini S."/>
            <person name="Baroncelli R."/>
            <person name="Emiliani G."/>
        </authorList>
    </citation>
    <scope>NUCLEOTIDE SEQUENCE [LARGE SCALE GENOMIC DNA]</scope>
    <source>
        <strain evidence="1 2">BM-138-508</strain>
    </source>
</reference>
<accession>A0ABR2UDN8</accession>
<comment type="caution">
    <text evidence="1">The sequence shown here is derived from an EMBL/GenBank/DDBJ whole genome shotgun (WGS) entry which is preliminary data.</text>
</comment>
<dbReference type="EMBL" id="JARVKF010000450">
    <property type="protein sequence ID" value="KAK9412745.1"/>
    <property type="molecule type" value="Genomic_DNA"/>
</dbReference>
<protein>
    <submittedName>
        <fullName evidence="1">Uncharacterized protein</fullName>
    </submittedName>
</protein>
<organism evidence="1 2">
    <name type="scientific">Seiridium unicorne</name>
    <dbReference type="NCBI Taxonomy" id="138068"/>
    <lineage>
        <taxon>Eukaryota</taxon>
        <taxon>Fungi</taxon>
        <taxon>Dikarya</taxon>
        <taxon>Ascomycota</taxon>
        <taxon>Pezizomycotina</taxon>
        <taxon>Sordariomycetes</taxon>
        <taxon>Xylariomycetidae</taxon>
        <taxon>Amphisphaeriales</taxon>
        <taxon>Sporocadaceae</taxon>
        <taxon>Seiridium</taxon>
    </lineage>
</organism>
<gene>
    <name evidence="1" type="ORF">SUNI508_12445</name>
</gene>
<dbReference type="Proteomes" id="UP001408356">
    <property type="component" value="Unassembled WGS sequence"/>
</dbReference>
<evidence type="ECO:0000313" key="1">
    <source>
        <dbReference type="EMBL" id="KAK9412745.1"/>
    </source>
</evidence>
<sequence>MAFGMSNTGVRDSGCWLLAAGAAEAEMRRLQESEPEKLALQQLPWHPGSGRDSTSTFDIDVWHVPKVVGWSWSIRCWPFGDFTYHNAHPFCSPPTPVPSADDSHYGECKVALHSAHSREPS</sequence>
<proteinExistence type="predicted"/>
<keyword evidence="2" id="KW-1185">Reference proteome</keyword>